<evidence type="ECO:0000256" key="2">
    <source>
        <dbReference type="SAM" id="MobiDB-lite"/>
    </source>
</evidence>
<dbReference type="PANTHER" id="PTHR15830">
    <property type="entry name" value="TELOMERE LENGTH REGULATION PROTEIN TEL2 FAMILY MEMBER"/>
    <property type="match status" value="1"/>
</dbReference>
<protein>
    <recommendedName>
        <fullName evidence="3">Telomere length regulation protein conserved domain-containing protein</fullName>
    </recommendedName>
</protein>
<dbReference type="InterPro" id="IPR016024">
    <property type="entry name" value="ARM-type_fold"/>
</dbReference>
<keyword evidence="5" id="KW-1185">Reference proteome</keyword>
<dbReference type="GO" id="GO:0051083">
    <property type="term" value="P:'de novo' cotranslational protein folding"/>
    <property type="evidence" value="ECO:0007669"/>
    <property type="project" value="TreeGrafter"/>
</dbReference>
<dbReference type="Proteomes" id="UP000481153">
    <property type="component" value="Unassembled WGS sequence"/>
</dbReference>
<dbReference type="AlphaFoldDB" id="A0A6G0WTF1"/>
<dbReference type="VEuPathDB" id="FungiDB:AeMF1_000881"/>
<dbReference type="SUPFAM" id="SSF48371">
    <property type="entry name" value="ARM repeat"/>
    <property type="match status" value="1"/>
</dbReference>
<dbReference type="InterPro" id="IPR038528">
    <property type="entry name" value="TEL2_C_sf"/>
</dbReference>
<proteinExistence type="inferred from homology"/>
<organism evidence="4 5">
    <name type="scientific">Aphanomyces euteiches</name>
    <dbReference type="NCBI Taxonomy" id="100861"/>
    <lineage>
        <taxon>Eukaryota</taxon>
        <taxon>Sar</taxon>
        <taxon>Stramenopiles</taxon>
        <taxon>Oomycota</taxon>
        <taxon>Saprolegniomycetes</taxon>
        <taxon>Saprolegniales</taxon>
        <taxon>Verrucalvaceae</taxon>
        <taxon>Aphanomyces</taxon>
    </lineage>
</organism>
<dbReference type="GO" id="GO:0042162">
    <property type="term" value="F:telomeric DNA binding"/>
    <property type="evidence" value="ECO:0007669"/>
    <property type="project" value="TreeGrafter"/>
</dbReference>
<reference evidence="4 5" key="1">
    <citation type="submission" date="2019-07" db="EMBL/GenBank/DDBJ databases">
        <title>Genomics analysis of Aphanomyces spp. identifies a new class of oomycete effector associated with host adaptation.</title>
        <authorList>
            <person name="Gaulin E."/>
        </authorList>
    </citation>
    <scope>NUCLEOTIDE SEQUENCE [LARGE SCALE GENOMIC DNA]</scope>
    <source>
        <strain evidence="4 5">ATCC 201684</strain>
    </source>
</reference>
<accession>A0A6G0WTF1</accession>
<evidence type="ECO:0000256" key="1">
    <source>
        <dbReference type="ARBA" id="ARBA00006133"/>
    </source>
</evidence>
<comment type="similarity">
    <text evidence="1">Belongs to the TEL2 family.</text>
</comment>
<gene>
    <name evidence="4" type="ORF">Ae201684_011826</name>
</gene>
<dbReference type="GO" id="GO:0005829">
    <property type="term" value="C:cytosol"/>
    <property type="evidence" value="ECO:0007669"/>
    <property type="project" value="TreeGrafter"/>
</dbReference>
<dbReference type="InterPro" id="IPR051970">
    <property type="entry name" value="TEL2_Regulation"/>
</dbReference>
<dbReference type="EMBL" id="VJMJ01000151">
    <property type="protein sequence ID" value="KAF0730711.1"/>
    <property type="molecule type" value="Genomic_DNA"/>
</dbReference>
<feature type="region of interest" description="Disordered" evidence="2">
    <location>
        <begin position="395"/>
        <end position="414"/>
    </location>
</feature>
<name>A0A6G0WTF1_9STRA</name>
<evidence type="ECO:0000313" key="4">
    <source>
        <dbReference type="EMBL" id="KAF0730711.1"/>
    </source>
</evidence>
<dbReference type="PANTHER" id="PTHR15830:SF10">
    <property type="entry name" value="TELOMERE LENGTH REGULATION PROTEIN TEL2 HOMOLOG"/>
    <property type="match status" value="1"/>
</dbReference>
<comment type="caution">
    <text evidence="4">The sequence shown here is derived from an EMBL/GenBank/DDBJ whole genome shotgun (WGS) entry which is preliminary data.</text>
</comment>
<dbReference type="Pfam" id="PF10193">
    <property type="entry name" value="Telomere_reg-2"/>
    <property type="match status" value="1"/>
</dbReference>
<dbReference type="InterPro" id="IPR019337">
    <property type="entry name" value="Telomere_length_regulation_dom"/>
</dbReference>
<feature type="domain" description="Telomere length regulation protein conserved" evidence="3">
    <location>
        <begin position="459"/>
        <end position="565"/>
    </location>
</feature>
<evidence type="ECO:0000259" key="3">
    <source>
        <dbReference type="Pfam" id="PF10193"/>
    </source>
</evidence>
<dbReference type="Gene3D" id="1.25.40.720">
    <property type="entry name" value="Telomere length regulation protein 2, C-terminal domain"/>
    <property type="match status" value="1"/>
</dbReference>
<sequence>MKAVCILLSMDPAFLVSCFEDVLIHALTVIGPAWITRQQLDFGNGAVLEALDAIFSLSQAKRLAGYHSNPIRTLVVALTRWNTADEIVSRIACRALEAFVQQDGMSALISELLQDEKATETVYELVLTKVCAIPALTHNVFRRDTPPCFTPSTYYSNLSRSFLKHHASRSQRLPVVTRVILLKISRQGHTREYVHEWINLMKTNKTIDLASFVQAIPAVCFDPLFSELFKELDKSGKFDCFTTTTQMDASAVTSTNFTACNYIQATSPTQSTSQFAHAQALGGPNLRSQSIFAIRKDIPSKCNESTARFLQLGLERIREDIPEPRAFLDSQGWTIYLCKGVQDHMSHSLLRIRHLGMRVASALSLILSPESPLVFEDLPPDDVQSVESTLTVQLAETSPTQGEVSPHLMLDRDDPDAIVHTDSEDDDNDDDVASQISLEAYDMSDDEETQNENMGKPLVYLFDVREGLMADDNREQVELALASLPGIIARQPHDLADMAIDLAKMLTRLEDAFNTPNFQQLRRESLAGLCTNVPQVVTPVLCEYVYDSEKLFQTKLDILQAVVDASQRLSALGKSPSTFFFPLLNPLESKLIQQSASTWNQEKYLLDDLLTAHVMHTLSVVLESTWKNSPQIPTMGKRFLALIWSQRNHAIPSVRRQVLFGLSRALLVLPTFVWSEEVERLQMRQDLVIYLQQEMQFDPDDGCRQAAKVLLSSVKPMIA</sequence>
<evidence type="ECO:0000313" key="5">
    <source>
        <dbReference type="Proteomes" id="UP000481153"/>
    </source>
</evidence>
<dbReference type="GO" id="GO:0051879">
    <property type="term" value="F:Hsp90 protein binding"/>
    <property type="evidence" value="ECO:0007669"/>
    <property type="project" value="TreeGrafter"/>
</dbReference>